<dbReference type="InterPro" id="IPR007374">
    <property type="entry name" value="ASCH_domain"/>
</dbReference>
<proteinExistence type="predicted"/>
<protein>
    <recommendedName>
        <fullName evidence="1">ASCH domain-containing protein</fullName>
    </recommendedName>
</protein>
<dbReference type="EMBL" id="MEZT01000009">
    <property type="protein sequence ID" value="OGD56970.1"/>
    <property type="molecule type" value="Genomic_DNA"/>
</dbReference>
<name>A0A1F5DPK0_9BACT</name>
<accession>A0A1F5DPK0</accession>
<reference evidence="2 3" key="1">
    <citation type="journal article" date="2016" name="Nat. Commun.">
        <title>Thousands of microbial genomes shed light on interconnected biogeochemical processes in an aquifer system.</title>
        <authorList>
            <person name="Anantharaman K."/>
            <person name="Brown C.T."/>
            <person name="Hug L.A."/>
            <person name="Sharon I."/>
            <person name="Castelle C.J."/>
            <person name="Probst A.J."/>
            <person name="Thomas B.C."/>
            <person name="Singh A."/>
            <person name="Wilkins M.J."/>
            <person name="Karaoz U."/>
            <person name="Brodie E.L."/>
            <person name="Williams K.H."/>
            <person name="Hubbard S.S."/>
            <person name="Banfield J.F."/>
        </authorList>
    </citation>
    <scope>NUCLEOTIDE SEQUENCE [LARGE SCALE GENOMIC DNA]</scope>
</reference>
<dbReference type="InterPro" id="IPR015947">
    <property type="entry name" value="PUA-like_sf"/>
</dbReference>
<dbReference type="AlphaFoldDB" id="A0A1F5DPK0"/>
<dbReference type="Pfam" id="PF04266">
    <property type="entry name" value="ASCH"/>
    <property type="match status" value="1"/>
</dbReference>
<comment type="caution">
    <text evidence="2">The sequence shown here is derived from an EMBL/GenBank/DDBJ whole genome shotgun (WGS) entry which is preliminary data.</text>
</comment>
<gene>
    <name evidence="2" type="ORF">A2V71_03275</name>
</gene>
<evidence type="ECO:0000313" key="3">
    <source>
        <dbReference type="Proteomes" id="UP000178764"/>
    </source>
</evidence>
<feature type="domain" description="ASCH" evidence="1">
    <location>
        <begin position="8"/>
        <end position="111"/>
    </location>
</feature>
<evidence type="ECO:0000259" key="1">
    <source>
        <dbReference type="Pfam" id="PF04266"/>
    </source>
</evidence>
<dbReference type="PANTHER" id="PTHR42250">
    <property type="entry name" value="ASCH DOMAIN-CONTAINING PROTEIN"/>
    <property type="match status" value="1"/>
</dbReference>
<sequence>MIKERKYLKFDEDQVSKVLKGEISTTVRMFDEKDLKEGDHIVLIERESGEEFGRADVIFVYEKKFGEVEEQDLNNHDVYESLMHMYEKYKDYYGDEVNDETPVKIIRFKLV</sequence>
<dbReference type="Proteomes" id="UP000178764">
    <property type="component" value="Unassembled WGS sequence"/>
</dbReference>
<organism evidence="2 3">
    <name type="scientific">Candidatus Berkelbacteria bacterium RBG_13_40_8</name>
    <dbReference type="NCBI Taxonomy" id="1797467"/>
    <lineage>
        <taxon>Bacteria</taxon>
        <taxon>Candidatus Berkelbacteria</taxon>
    </lineage>
</organism>
<evidence type="ECO:0000313" key="2">
    <source>
        <dbReference type="EMBL" id="OGD56970.1"/>
    </source>
</evidence>
<dbReference type="SUPFAM" id="SSF88697">
    <property type="entry name" value="PUA domain-like"/>
    <property type="match status" value="1"/>
</dbReference>
<dbReference type="PANTHER" id="PTHR42250:SF1">
    <property type="entry name" value="ASCH DOMAIN-CONTAINING PROTEIN"/>
    <property type="match status" value="1"/>
</dbReference>
<dbReference type="Gene3D" id="2.30.130.30">
    <property type="entry name" value="Hypothetical protein"/>
    <property type="match status" value="1"/>
</dbReference>